<keyword evidence="4" id="KW-1185">Reference proteome</keyword>
<reference evidence="3" key="1">
    <citation type="journal article" date="2006" name="J. Bacteriol.">
        <title>Intraspecific variability of the terminal inverted repeats of the linear chromosome of Streptomyces ambofaciens.</title>
        <authorList>
            <person name="Choulet F."/>
            <person name="Gallois A."/>
            <person name="Aigle B."/>
            <person name="Mangenot S."/>
            <person name="Gerbaud C."/>
            <person name="Truong C."/>
            <person name="Francou F.X."/>
            <person name="Borges F."/>
            <person name="Fourrier C."/>
            <person name="Guerineau M."/>
            <person name="Decaris B."/>
            <person name="Barbe V."/>
            <person name="Pernodet J.L."/>
            <person name="Leblond P."/>
        </authorList>
    </citation>
    <scope>NUCLEOTIDE SEQUENCE</scope>
    <source>
        <strain evidence="3">DSM40697</strain>
    </source>
</reference>
<dbReference type="EMBL" id="CP012949">
    <property type="protein sequence ID" value="ANB10874.1"/>
    <property type="molecule type" value="Genomic_DNA"/>
</dbReference>
<evidence type="ECO:0000313" key="4">
    <source>
        <dbReference type="Proteomes" id="UP000076720"/>
    </source>
</evidence>
<accession>Q0JWS2</accession>
<dbReference type="EMBL" id="AM279695">
    <property type="protein sequence ID" value="CAK51084.1"/>
    <property type="molecule type" value="Genomic_DNA"/>
</dbReference>
<reference evidence="1 4" key="3">
    <citation type="journal article" date="2016" name="Genome Announc.">
        <title>Complete Genome Sequence of Streptomyces ambofaciens DSM 40697, a Paradigm for Genome Plasticity Studies.</title>
        <authorList>
            <person name="Thibessard A."/>
            <person name="Leblond P."/>
        </authorList>
    </citation>
    <scope>NUCLEOTIDE SEQUENCE [LARGE SCALE GENOMIC DNA]</scope>
    <source>
        <strain evidence="1 4">DSM 40697</strain>
    </source>
</reference>
<evidence type="ECO:0000313" key="2">
    <source>
        <dbReference type="EMBL" id="ANB10874.1"/>
    </source>
</evidence>
<dbReference type="AlphaFoldDB" id="Q0JWS2"/>
<dbReference type="OrthoDB" id="4204753at2"/>
<dbReference type="EMBL" id="AM279694">
    <property type="protein sequence ID" value="CAK50846.1"/>
    <property type="molecule type" value="Genomic_DNA"/>
</dbReference>
<evidence type="ECO:0000313" key="1">
    <source>
        <dbReference type="EMBL" id="ANB03966.1"/>
    </source>
</evidence>
<organism evidence="3">
    <name type="scientific">Streptomyces ambofaciens</name>
    <dbReference type="NCBI Taxonomy" id="1889"/>
    <lineage>
        <taxon>Bacteria</taxon>
        <taxon>Bacillati</taxon>
        <taxon>Actinomycetota</taxon>
        <taxon>Actinomycetes</taxon>
        <taxon>Kitasatosporales</taxon>
        <taxon>Streptomycetaceae</taxon>
        <taxon>Streptomyces</taxon>
    </lineage>
</organism>
<proteinExistence type="predicted"/>
<gene>
    <name evidence="3" type="ORF">DSMT0002</name>
    <name evidence="1" type="ORF">SAM40697_0002</name>
    <name evidence="2" type="ORF">SAM40697_6923</name>
</gene>
<dbReference type="InterPro" id="IPR013324">
    <property type="entry name" value="RNA_pol_sigma_r3/r4-like"/>
</dbReference>
<dbReference type="PATRIC" id="fig|1889.10.peg.3"/>
<evidence type="ECO:0000313" key="3">
    <source>
        <dbReference type="EMBL" id="CAK51084.1"/>
    </source>
</evidence>
<sequence>MKRERVSGSRPIHPVLVEHTTSLAQALRHLGERRATVFLAVVLYNASPELIGKRLQMHPVRVRQSFGRAASALRHPSNAIQLHHLAYEIGAFDASALVDDELRALIREWRLEEVFEPLCEGCARPIPVPVVSTLHGRSGRPRRYCSNACRQKAYRARRKR</sequence>
<reference evidence="4" key="2">
    <citation type="submission" date="2015-10" db="EMBL/GenBank/DDBJ databases">
        <title>Complete genome sequence of Streptomyces ambofaciens DSM 40697.</title>
        <authorList>
            <person name="Thibessard A."/>
            <person name="Leblond P."/>
        </authorList>
    </citation>
    <scope>NUCLEOTIDE SEQUENCE [LARGE SCALE GENOMIC DNA]</scope>
    <source>
        <strain evidence="4">DSM 40697</strain>
    </source>
</reference>
<dbReference type="EMBL" id="CP012949">
    <property type="protein sequence ID" value="ANB03966.1"/>
    <property type="molecule type" value="Genomic_DNA"/>
</dbReference>
<protein>
    <submittedName>
        <fullName evidence="3">Putative transcriptional regulator</fullName>
    </submittedName>
</protein>
<dbReference type="RefSeq" id="WP_063480776.1">
    <property type="nucleotide sequence ID" value="NZ_CP012949.1"/>
</dbReference>
<name>Q0JWS2_STRAM</name>
<dbReference type="Proteomes" id="UP000076720">
    <property type="component" value="Chromosome"/>
</dbReference>
<dbReference type="SUPFAM" id="SSF88659">
    <property type="entry name" value="Sigma3 and sigma4 domains of RNA polymerase sigma factors"/>
    <property type="match status" value="1"/>
</dbReference>